<protein>
    <submittedName>
        <fullName evidence="2">VWA domain-containing protein</fullName>
    </submittedName>
</protein>
<dbReference type="Pfam" id="PF10138">
    <property type="entry name" value="vWA-TerF-like"/>
    <property type="match status" value="1"/>
</dbReference>
<dbReference type="InterPro" id="IPR019303">
    <property type="entry name" value="vWA_TerF_C"/>
</dbReference>
<gene>
    <name evidence="2" type="ORF">AB0C36_21480</name>
</gene>
<name>A0ABV3DJZ4_9ACTN</name>
<sequence length="208" mass="22745">MSLFRKSTKTDIPNGLIDLTKKAAVSLEGFYRDGSVQRLAEQTLALSANLDDDGTVPMSFFSSAVDATVDVRLDNYAGIVDREHVKCYWGGTNYAPAMTTVFRDYSLSNATDPALVIFQTDGAPGDQAETERVLRDLSSFPVFFAFVGFGGSIQFLERLDDLTGRRVDNASFFHAANPRAVTDEALYDGLTSEFASWLADARNAGIVR</sequence>
<dbReference type="RefSeq" id="WP_358356316.1">
    <property type="nucleotide sequence ID" value="NZ_JBEZFP010000055.1"/>
</dbReference>
<dbReference type="Gene3D" id="3.40.50.410">
    <property type="entry name" value="von Willebrand factor, type A domain"/>
    <property type="match status" value="1"/>
</dbReference>
<dbReference type="SUPFAM" id="SSF53300">
    <property type="entry name" value="vWA-like"/>
    <property type="match status" value="1"/>
</dbReference>
<dbReference type="Proteomes" id="UP001551482">
    <property type="component" value="Unassembled WGS sequence"/>
</dbReference>
<reference evidence="2 3" key="1">
    <citation type="submission" date="2024-06" db="EMBL/GenBank/DDBJ databases">
        <title>The Natural Products Discovery Center: Release of the First 8490 Sequenced Strains for Exploring Actinobacteria Biosynthetic Diversity.</title>
        <authorList>
            <person name="Kalkreuter E."/>
            <person name="Kautsar S.A."/>
            <person name="Yang D."/>
            <person name="Bader C.D."/>
            <person name="Teijaro C.N."/>
            <person name="Fluegel L."/>
            <person name="Davis C.M."/>
            <person name="Simpson J.R."/>
            <person name="Lauterbach L."/>
            <person name="Steele A.D."/>
            <person name="Gui C."/>
            <person name="Meng S."/>
            <person name="Li G."/>
            <person name="Viehrig K."/>
            <person name="Ye F."/>
            <person name="Su P."/>
            <person name="Kiefer A.F."/>
            <person name="Nichols A."/>
            <person name="Cepeda A.J."/>
            <person name="Yan W."/>
            <person name="Fan B."/>
            <person name="Jiang Y."/>
            <person name="Adhikari A."/>
            <person name="Zheng C.-J."/>
            <person name="Schuster L."/>
            <person name="Cowan T.M."/>
            <person name="Smanski M.J."/>
            <person name="Chevrette M.G."/>
            <person name="De Carvalho L.P.S."/>
            <person name="Shen B."/>
        </authorList>
    </citation>
    <scope>NUCLEOTIDE SEQUENCE [LARGE SCALE GENOMIC DNA]</scope>
    <source>
        <strain evidence="2 3">NPDC048946</strain>
    </source>
</reference>
<evidence type="ECO:0000313" key="3">
    <source>
        <dbReference type="Proteomes" id="UP001551482"/>
    </source>
</evidence>
<dbReference type="EMBL" id="JBEZFP010000055">
    <property type="protein sequence ID" value="MEU8136073.1"/>
    <property type="molecule type" value="Genomic_DNA"/>
</dbReference>
<proteinExistence type="predicted"/>
<comment type="caution">
    <text evidence="2">The sequence shown here is derived from an EMBL/GenBank/DDBJ whole genome shotgun (WGS) entry which is preliminary data.</text>
</comment>
<evidence type="ECO:0000313" key="2">
    <source>
        <dbReference type="EMBL" id="MEU8136073.1"/>
    </source>
</evidence>
<feature type="domain" description="VWFA" evidence="1">
    <location>
        <begin position="90"/>
        <end position="190"/>
    </location>
</feature>
<evidence type="ECO:0000259" key="1">
    <source>
        <dbReference type="PROSITE" id="PS50234"/>
    </source>
</evidence>
<keyword evidence="3" id="KW-1185">Reference proteome</keyword>
<organism evidence="2 3">
    <name type="scientific">Streptodolium elevatio</name>
    <dbReference type="NCBI Taxonomy" id="3157996"/>
    <lineage>
        <taxon>Bacteria</taxon>
        <taxon>Bacillati</taxon>
        <taxon>Actinomycetota</taxon>
        <taxon>Actinomycetes</taxon>
        <taxon>Kitasatosporales</taxon>
        <taxon>Streptomycetaceae</taxon>
        <taxon>Streptodolium</taxon>
    </lineage>
</organism>
<dbReference type="PROSITE" id="PS50234">
    <property type="entry name" value="VWFA"/>
    <property type="match status" value="1"/>
</dbReference>
<dbReference type="InterPro" id="IPR036465">
    <property type="entry name" value="vWFA_dom_sf"/>
</dbReference>
<accession>A0ABV3DJZ4</accession>
<dbReference type="InterPro" id="IPR002035">
    <property type="entry name" value="VWF_A"/>
</dbReference>